<dbReference type="EMBL" id="CP029604">
    <property type="protein sequence ID" value="AWO86071.1"/>
    <property type="molecule type" value="Genomic_DNA"/>
</dbReference>
<keyword evidence="4" id="KW-0407">Ion channel</keyword>
<dbReference type="Pfam" id="PF07885">
    <property type="entry name" value="Ion_trans_2"/>
    <property type="match status" value="1"/>
</dbReference>
<feature type="transmembrane region" description="Helical" evidence="2">
    <location>
        <begin position="123"/>
        <end position="148"/>
    </location>
</feature>
<keyword evidence="4" id="KW-0406">Ion transport</keyword>
<protein>
    <submittedName>
        <fullName evidence="4">Two pore domain potassium channel family protein</fullName>
    </submittedName>
</protein>
<keyword evidence="4" id="KW-0813">Transport</keyword>
<feature type="transmembrane region" description="Helical" evidence="2">
    <location>
        <begin position="192"/>
        <end position="214"/>
    </location>
</feature>
<feature type="domain" description="Potassium channel" evidence="3">
    <location>
        <begin position="138"/>
        <end position="207"/>
    </location>
</feature>
<keyword evidence="2" id="KW-0812">Transmembrane</keyword>
<sequence>MQRRRPQHGRVLRRLRRRARGLAVPGPRRTRADLVNDVPGGPGPRDEGPPGTAASLGLVRGRELTVALLRPIGAAVVLLAGYFLLPIDKESDLNYLGLVVGAALLIAFCVWEVRKFAGSDRPVATAMEMLVALAGFYIVAFATTYFLFSEYDPGSFNESLTRVDALYFCLTVFTTTGFGDIAPDSQGARVAVSIQMASTLLLLGLGVRFLNLLVNQRRQATGR</sequence>
<proteinExistence type="predicted"/>
<dbReference type="SUPFAM" id="SSF81324">
    <property type="entry name" value="Voltage-gated potassium channels"/>
    <property type="match status" value="1"/>
</dbReference>
<feature type="transmembrane region" description="Helical" evidence="2">
    <location>
        <begin position="67"/>
        <end position="87"/>
    </location>
</feature>
<organism evidence="4 5">
    <name type="scientific">Gordonia terrae</name>
    <dbReference type="NCBI Taxonomy" id="2055"/>
    <lineage>
        <taxon>Bacteria</taxon>
        <taxon>Bacillati</taxon>
        <taxon>Actinomycetota</taxon>
        <taxon>Actinomycetes</taxon>
        <taxon>Mycobacteriales</taxon>
        <taxon>Gordoniaceae</taxon>
        <taxon>Gordonia</taxon>
    </lineage>
</organism>
<accession>A0AAD0KAV6</accession>
<dbReference type="GO" id="GO:0034220">
    <property type="term" value="P:monoatomic ion transmembrane transport"/>
    <property type="evidence" value="ECO:0007669"/>
    <property type="project" value="UniProtKB-KW"/>
</dbReference>
<keyword evidence="2" id="KW-0472">Membrane</keyword>
<dbReference type="AlphaFoldDB" id="A0AAD0KAV6"/>
<evidence type="ECO:0000313" key="5">
    <source>
        <dbReference type="Proteomes" id="UP000247118"/>
    </source>
</evidence>
<evidence type="ECO:0000256" key="2">
    <source>
        <dbReference type="SAM" id="Phobius"/>
    </source>
</evidence>
<evidence type="ECO:0000259" key="3">
    <source>
        <dbReference type="Pfam" id="PF07885"/>
    </source>
</evidence>
<name>A0AAD0KAV6_9ACTN</name>
<gene>
    <name evidence="4" type="ORF">DLJ61_23420</name>
</gene>
<keyword evidence="2" id="KW-1133">Transmembrane helix</keyword>
<evidence type="ECO:0000256" key="1">
    <source>
        <dbReference type="SAM" id="MobiDB-lite"/>
    </source>
</evidence>
<reference evidence="4 5" key="1">
    <citation type="submission" date="2018-05" db="EMBL/GenBank/DDBJ databases">
        <title>Complete genome sequence of Gordonia terrae NRRL B-16283.</title>
        <authorList>
            <person name="Garlena R.A."/>
            <person name="Russell D.A."/>
            <person name="Hatfull G.F."/>
        </authorList>
    </citation>
    <scope>NUCLEOTIDE SEQUENCE [LARGE SCALE GENOMIC DNA]</scope>
    <source>
        <strain evidence="4 5">NRRL B-16283</strain>
    </source>
</reference>
<feature type="region of interest" description="Disordered" evidence="1">
    <location>
        <begin position="18"/>
        <end position="52"/>
    </location>
</feature>
<dbReference type="Gene3D" id="1.10.287.70">
    <property type="match status" value="1"/>
</dbReference>
<feature type="transmembrane region" description="Helical" evidence="2">
    <location>
        <begin position="93"/>
        <end position="111"/>
    </location>
</feature>
<dbReference type="InterPro" id="IPR013099">
    <property type="entry name" value="K_chnl_dom"/>
</dbReference>
<dbReference type="Proteomes" id="UP000247118">
    <property type="component" value="Chromosome"/>
</dbReference>
<evidence type="ECO:0000313" key="4">
    <source>
        <dbReference type="EMBL" id="AWO86071.1"/>
    </source>
</evidence>